<dbReference type="RefSeq" id="WP_390363367.1">
    <property type="nucleotide sequence ID" value="NZ_JBHTKJ010000045.1"/>
</dbReference>
<dbReference type="EMBL" id="JBHTKJ010000045">
    <property type="protein sequence ID" value="MFD1039709.1"/>
    <property type="molecule type" value="Genomic_DNA"/>
</dbReference>
<protein>
    <submittedName>
        <fullName evidence="2">Uncharacterized protein</fullName>
    </submittedName>
</protein>
<keyword evidence="3" id="KW-1185">Reference proteome</keyword>
<keyword evidence="1" id="KW-0812">Transmembrane</keyword>
<comment type="caution">
    <text evidence="2">The sequence shown here is derived from an EMBL/GenBank/DDBJ whole genome shotgun (WGS) entry which is preliminary data.</text>
</comment>
<sequence>MQDLSKRYIIFGVLLGFALIFNLLSYNKISDLEERLHVLDNMQQDVQNVSYSVENISSDLHMQMDEFLQEQLWIPEKEFQTADVDIDNNTINVTVKWSMRDLLQEEKVAFLYREENDIEWTELEVTHTSGLNYSLEHSFPLRGNYETQVIATSDDGKRSEDLLRLNFKEQLENRIMIDAFLHPVAQGEFDMNIDISNPLGKESMLAGEKDDFRMKSARAFVSVDGEVIKEIDLLKDNENFRSDPYNEGIFYQDFLSLEDKIGKSEGSVELRVVVEDELGLKYETETSM</sequence>
<organism evidence="2 3">
    <name type="scientific">Virgibacillus byunsanensis</name>
    <dbReference type="NCBI Taxonomy" id="570945"/>
    <lineage>
        <taxon>Bacteria</taxon>
        <taxon>Bacillati</taxon>
        <taxon>Bacillota</taxon>
        <taxon>Bacilli</taxon>
        <taxon>Bacillales</taxon>
        <taxon>Bacillaceae</taxon>
        <taxon>Virgibacillus</taxon>
    </lineage>
</organism>
<evidence type="ECO:0000313" key="2">
    <source>
        <dbReference type="EMBL" id="MFD1039709.1"/>
    </source>
</evidence>
<accession>A0ABW3LQG1</accession>
<evidence type="ECO:0000256" key="1">
    <source>
        <dbReference type="SAM" id="Phobius"/>
    </source>
</evidence>
<gene>
    <name evidence="2" type="ORF">ACFQ3N_15080</name>
</gene>
<reference evidence="3" key="1">
    <citation type="journal article" date="2019" name="Int. J. Syst. Evol. Microbiol.">
        <title>The Global Catalogue of Microorganisms (GCM) 10K type strain sequencing project: providing services to taxonomists for standard genome sequencing and annotation.</title>
        <authorList>
            <consortium name="The Broad Institute Genomics Platform"/>
            <consortium name="The Broad Institute Genome Sequencing Center for Infectious Disease"/>
            <person name="Wu L."/>
            <person name="Ma J."/>
        </authorList>
    </citation>
    <scope>NUCLEOTIDE SEQUENCE [LARGE SCALE GENOMIC DNA]</scope>
    <source>
        <strain evidence="3">CCUG 56754</strain>
    </source>
</reference>
<keyword evidence="1" id="KW-1133">Transmembrane helix</keyword>
<evidence type="ECO:0000313" key="3">
    <source>
        <dbReference type="Proteomes" id="UP001597040"/>
    </source>
</evidence>
<proteinExistence type="predicted"/>
<dbReference type="Proteomes" id="UP001597040">
    <property type="component" value="Unassembled WGS sequence"/>
</dbReference>
<name>A0ABW3LQG1_9BACI</name>
<feature type="transmembrane region" description="Helical" evidence="1">
    <location>
        <begin position="7"/>
        <end position="26"/>
    </location>
</feature>
<keyword evidence="1" id="KW-0472">Membrane</keyword>